<dbReference type="Proteomes" id="UP001330812">
    <property type="component" value="Chromosome"/>
</dbReference>
<sequence length="421" mass="43742">MTEALRAPEPGGVGVRTSDEIFALADPALDFFTQWADIWNAVAPSKIEPERDIRQKFHTGAGLDFGAFLADADILARGHATLSAAHADATAATTALFRAWQSPAATAAEAASPSADALLDHLDAAARLIPETVTHVFTTLKTKVDEVLRLRTETVAGADFRVAQRIVALSQGKAGSREDLLDLARWFDSAGLGNDLHSRLQDCDPVDVGYAARAAEQWLTGPFATEFHARYTAFQGLCATAGSTIDAQFRALTGFLPVESTVDEVIESPTPPLGLPVVPVELDSVSGFRSGSLDLPDEDEPTAASGTLDLPDDSGDPDDSTTAAASLSELGAHVIDPPQDQPSELGTAPGGDVTFDPLGPNPAAMPDGVLAFGPLSLPGLPTLGTAPGDPSRGAPRPVPDVFDTQGSVGRISGSLDEGPGR</sequence>
<evidence type="ECO:0000256" key="1">
    <source>
        <dbReference type="SAM" id="MobiDB-lite"/>
    </source>
</evidence>
<evidence type="ECO:0000313" key="2">
    <source>
        <dbReference type="EMBL" id="WSE29168.1"/>
    </source>
</evidence>
<accession>A0ABZ1I6L3</accession>
<feature type="region of interest" description="Disordered" evidence="1">
    <location>
        <begin position="289"/>
        <end position="322"/>
    </location>
</feature>
<dbReference type="RefSeq" id="WP_326568137.1">
    <property type="nucleotide sequence ID" value="NZ_CP142149.1"/>
</dbReference>
<feature type="region of interest" description="Disordered" evidence="1">
    <location>
        <begin position="334"/>
        <end position="421"/>
    </location>
</feature>
<evidence type="ECO:0000313" key="3">
    <source>
        <dbReference type="Proteomes" id="UP001330812"/>
    </source>
</evidence>
<dbReference type="EMBL" id="CP142149">
    <property type="protein sequence ID" value="WSE29168.1"/>
    <property type="molecule type" value="Genomic_DNA"/>
</dbReference>
<feature type="compositionally biased region" description="Low complexity" evidence="1">
    <location>
        <begin position="373"/>
        <end position="388"/>
    </location>
</feature>
<protein>
    <recommendedName>
        <fullName evidence="4">WXG100 family type VII secretion target</fullName>
    </recommendedName>
</protein>
<proteinExistence type="predicted"/>
<keyword evidence="3" id="KW-1185">Reference proteome</keyword>
<reference evidence="2 3" key="1">
    <citation type="journal article" date="2015" name="Int. J. Syst. Evol. Microbiol.">
        <title>Amycolatopsis rhabdoformis sp. nov., an actinomycete isolated from a tropical forest soil.</title>
        <authorList>
            <person name="Souza W.R."/>
            <person name="Silva R.E."/>
            <person name="Goodfellow M."/>
            <person name="Busarakam K."/>
            <person name="Figueiro F.S."/>
            <person name="Ferreira D."/>
            <person name="Rodrigues-Filho E."/>
            <person name="Moraes L.A.B."/>
            <person name="Zucchi T.D."/>
        </authorList>
    </citation>
    <scope>NUCLEOTIDE SEQUENCE [LARGE SCALE GENOMIC DNA]</scope>
    <source>
        <strain evidence="2 3">NCIMB 14900</strain>
    </source>
</reference>
<name>A0ABZ1I6L3_9PSEU</name>
<gene>
    <name evidence="2" type="ORF">VSH64_41205</name>
</gene>
<organism evidence="2 3">
    <name type="scientific">Amycolatopsis rhabdoformis</name>
    <dbReference type="NCBI Taxonomy" id="1448059"/>
    <lineage>
        <taxon>Bacteria</taxon>
        <taxon>Bacillati</taxon>
        <taxon>Actinomycetota</taxon>
        <taxon>Actinomycetes</taxon>
        <taxon>Pseudonocardiales</taxon>
        <taxon>Pseudonocardiaceae</taxon>
        <taxon>Amycolatopsis</taxon>
    </lineage>
</organism>
<evidence type="ECO:0008006" key="4">
    <source>
        <dbReference type="Google" id="ProtNLM"/>
    </source>
</evidence>
<feature type="compositionally biased region" description="Acidic residues" evidence="1">
    <location>
        <begin position="310"/>
        <end position="319"/>
    </location>
</feature>